<dbReference type="GeneID" id="13797748"/>
<dbReference type="PANTHER" id="PTHR12993:SF30">
    <property type="entry name" value="N-ACETYL-ALPHA-D-GLUCOSAMINYL L-MALATE DEACETYLASE 1"/>
    <property type="match status" value="1"/>
</dbReference>
<dbReference type="SUPFAM" id="SSF102588">
    <property type="entry name" value="LmbE-like"/>
    <property type="match status" value="1"/>
</dbReference>
<dbReference type="GO" id="GO:0016811">
    <property type="term" value="F:hydrolase activity, acting on carbon-nitrogen (but not peptide) bonds, in linear amides"/>
    <property type="evidence" value="ECO:0007669"/>
    <property type="project" value="TreeGrafter"/>
</dbReference>
<dbReference type="InterPro" id="IPR024078">
    <property type="entry name" value="LmbE-like_dom_sf"/>
</dbReference>
<name>K0IMY3_NITGG</name>
<dbReference type="Gene3D" id="3.40.50.10320">
    <property type="entry name" value="LmbE-like"/>
    <property type="match status" value="1"/>
</dbReference>
<proteinExistence type="predicted"/>
<dbReference type="BioCyc" id="CNIT1237085:G1324-1487-MONOMER"/>
<dbReference type="OrthoDB" id="70547at2157"/>
<dbReference type="EMBL" id="CP002408">
    <property type="protein sequence ID" value="AFU58424.1"/>
    <property type="molecule type" value="Genomic_DNA"/>
</dbReference>
<dbReference type="STRING" id="1237085.Ngar_c14890"/>
<dbReference type="KEGG" id="nga:Ngar_c14890"/>
<dbReference type="Proteomes" id="UP000008037">
    <property type="component" value="Chromosome"/>
</dbReference>
<reference evidence="1 2" key="1">
    <citation type="journal article" date="2012" name="Environ. Microbiol.">
        <title>The genome of the ammonia-oxidizing Candidatus Nitrososphaera gargensis: insights into metabolic versatility and environmental adaptations.</title>
        <authorList>
            <person name="Spang A."/>
            <person name="Poehlein A."/>
            <person name="Offre P."/>
            <person name="Zumbragel S."/>
            <person name="Haider S."/>
            <person name="Rychlik N."/>
            <person name="Nowka B."/>
            <person name="Schmeisser C."/>
            <person name="Lebedeva E.V."/>
            <person name="Rattei T."/>
            <person name="Bohm C."/>
            <person name="Schmid M."/>
            <person name="Galushko A."/>
            <person name="Hatzenpichler R."/>
            <person name="Weinmaier T."/>
            <person name="Daniel R."/>
            <person name="Schleper C."/>
            <person name="Spieck E."/>
            <person name="Streit W."/>
            <person name="Wagner M."/>
        </authorList>
    </citation>
    <scope>NUCLEOTIDE SEQUENCE [LARGE SCALE GENOMIC DNA]</scope>
    <source>
        <strain evidence="2">Ga9.2</strain>
    </source>
</reference>
<dbReference type="Pfam" id="PF02585">
    <property type="entry name" value="PIG-L"/>
    <property type="match status" value="1"/>
</dbReference>
<protein>
    <recommendedName>
        <fullName evidence="3">LmbE family protein</fullName>
    </recommendedName>
</protein>
<accession>K0IMY3</accession>
<evidence type="ECO:0008006" key="3">
    <source>
        <dbReference type="Google" id="ProtNLM"/>
    </source>
</evidence>
<evidence type="ECO:0000313" key="2">
    <source>
        <dbReference type="Proteomes" id="UP000008037"/>
    </source>
</evidence>
<gene>
    <name evidence="1" type="ordered locus">Ngar_c14890</name>
</gene>
<dbReference type="HOGENOM" id="CLU_049311_3_3_2"/>
<dbReference type="PANTHER" id="PTHR12993">
    <property type="entry name" value="N-ACETYLGLUCOSAMINYL-PHOSPHATIDYLINOSITOL DE-N-ACETYLASE-RELATED"/>
    <property type="match status" value="1"/>
</dbReference>
<dbReference type="InParanoid" id="K0IMY3"/>
<sequence length="237" mass="25905">MTTGRRIVMAIGAHPDDVELGMAGTVAKHGDRGDEVHMVICSLGIGGQSGDPKIREMEAKTAAGILGAKLHILDYPVVKLNRPSAEFEQLVRKAIEEIGPDRLYTHSPFDYHQVHESVSHCVTQAAQDVRQVLFYEVIPSTNPCFIPNAYVDITRYIDLKIKSVAAHNTQGKKWYMQPNALTSLAYTRYMLGKIGVRHDGMAEAFAIKKFIVEDIAEGAQKTAARGLAGKVTTTSAA</sequence>
<organism evidence="1 2">
    <name type="scientific">Nitrososphaera gargensis (strain Ga9.2)</name>
    <dbReference type="NCBI Taxonomy" id="1237085"/>
    <lineage>
        <taxon>Archaea</taxon>
        <taxon>Nitrososphaerota</taxon>
        <taxon>Nitrososphaeria</taxon>
        <taxon>Nitrososphaerales</taxon>
        <taxon>Nitrososphaeraceae</taxon>
        <taxon>Nitrososphaera</taxon>
    </lineage>
</organism>
<keyword evidence="2" id="KW-1185">Reference proteome</keyword>
<evidence type="ECO:0000313" key="1">
    <source>
        <dbReference type="EMBL" id="AFU58424.1"/>
    </source>
</evidence>
<dbReference type="AlphaFoldDB" id="K0IMY3"/>
<dbReference type="RefSeq" id="WP_015018961.1">
    <property type="nucleotide sequence ID" value="NC_018719.1"/>
</dbReference>
<dbReference type="InterPro" id="IPR003737">
    <property type="entry name" value="GlcNAc_PI_deacetylase-related"/>
</dbReference>